<reference evidence="2 3" key="1">
    <citation type="submission" date="2023-02" db="EMBL/GenBank/DDBJ databases">
        <title>LHISI_Scaffold_Assembly.</title>
        <authorList>
            <person name="Stuart O.P."/>
            <person name="Cleave R."/>
            <person name="Magrath M.J.L."/>
            <person name="Mikheyev A.S."/>
        </authorList>
    </citation>
    <scope>NUCLEOTIDE SEQUENCE [LARGE SCALE GENOMIC DNA]</scope>
    <source>
        <strain evidence="2">Daus_M_001</strain>
        <tissue evidence="2">Leg muscle</tissue>
    </source>
</reference>
<feature type="compositionally biased region" description="Basic and acidic residues" evidence="1">
    <location>
        <begin position="199"/>
        <end position="219"/>
    </location>
</feature>
<accession>A0ABQ9IAK1</accession>
<comment type="caution">
    <text evidence="2">The sequence shown here is derived from an EMBL/GenBank/DDBJ whole genome shotgun (WGS) entry which is preliminary data.</text>
</comment>
<keyword evidence="3" id="KW-1185">Reference proteome</keyword>
<proteinExistence type="predicted"/>
<dbReference type="Proteomes" id="UP001159363">
    <property type="component" value="Chromosome 2"/>
</dbReference>
<organism evidence="2 3">
    <name type="scientific">Dryococelus australis</name>
    <dbReference type="NCBI Taxonomy" id="614101"/>
    <lineage>
        <taxon>Eukaryota</taxon>
        <taxon>Metazoa</taxon>
        <taxon>Ecdysozoa</taxon>
        <taxon>Arthropoda</taxon>
        <taxon>Hexapoda</taxon>
        <taxon>Insecta</taxon>
        <taxon>Pterygota</taxon>
        <taxon>Neoptera</taxon>
        <taxon>Polyneoptera</taxon>
        <taxon>Phasmatodea</taxon>
        <taxon>Verophasmatodea</taxon>
        <taxon>Anareolatae</taxon>
        <taxon>Phasmatidae</taxon>
        <taxon>Eurycanthinae</taxon>
        <taxon>Dryococelus</taxon>
    </lineage>
</organism>
<feature type="region of interest" description="Disordered" evidence="1">
    <location>
        <begin position="96"/>
        <end position="178"/>
    </location>
</feature>
<evidence type="ECO:0000313" key="2">
    <source>
        <dbReference type="EMBL" id="KAJ8893482.1"/>
    </source>
</evidence>
<evidence type="ECO:0000256" key="1">
    <source>
        <dbReference type="SAM" id="MobiDB-lite"/>
    </source>
</evidence>
<feature type="region of interest" description="Disordered" evidence="1">
    <location>
        <begin position="193"/>
        <end position="228"/>
    </location>
</feature>
<dbReference type="EMBL" id="JARBHB010000002">
    <property type="protein sequence ID" value="KAJ8893482.1"/>
    <property type="molecule type" value="Genomic_DNA"/>
</dbReference>
<protein>
    <submittedName>
        <fullName evidence="2">Uncharacterized protein</fullName>
    </submittedName>
</protein>
<evidence type="ECO:0000313" key="3">
    <source>
        <dbReference type="Proteomes" id="UP001159363"/>
    </source>
</evidence>
<name>A0ABQ9IAK1_9NEOP</name>
<gene>
    <name evidence="2" type="ORF">PR048_006080</name>
</gene>
<sequence length="669" mass="73442">MKRFRKLLTARSWETIGVIEVRMERRRNEGAGETGGPRKKSRTNDIVRHDSHMRKSSDPVGVIARSKTNYTLALLSFPSVMLLYSWSIVLEHDPEEQPVPMHTSRPPGGCRDRMKVMDSPPPPPQRSQPDLNHGPPPSLSSLPRALDRVHPSPSPDKNASFLRTKDCRTRPEPNCGKPLLGVRQACSALSVLRRSSTPVREDLKEVDPPTSVRSDKGRTAETGTRASSRSCDVNIHEGEGKGNYVGHKPTTSEKISSTGIRIQVPLVCTMFDTSWGTLAQLSPSTVAADNQCAVDVGIFVHKTVEPSLQAIEFFLLSPCRSANSTASIVFAVGTGRKLSDFHMQMMWERACSAPQTCGSDESHCGPRIAAAEVSARPLCPARVRHPGIQSILKVSAVPLRSWLQAAKHESGLEYRGIALTECPPSSRAFEMNEGRNIQIQLREGRVIVQINRMGGTTICTFFPLSIITGKLECDDLFVVSYERDDQVTTRVTKRSIDCLRERGGQVLKLTAGSSVRISWSPVRAMNEERGGGSNRTAASSRPPVAGRPRSEQVEVLFSRCGKSVGFHFRRGRATLSVACFRLPSAPGAAVGERLACSPSTEANRVQSLDGSLPNFRIWELCRMMPLVGGFSRGSPVSPPFHFSAAGLNHPLRFSRLRCEKPPKSFRSLT</sequence>
<feature type="region of interest" description="Disordered" evidence="1">
    <location>
        <begin position="525"/>
        <end position="546"/>
    </location>
</feature>